<feature type="non-terminal residue" evidence="2">
    <location>
        <position position="297"/>
    </location>
</feature>
<evidence type="ECO:0000256" key="1">
    <source>
        <dbReference type="SAM" id="MobiDB-lite"/>
    </source>
</evidence>
<feature type="non-terminal residue" evidence="2">
    <location>
        <position position="1"/>
    </location>
</feature>
<dbReference type="AlphaFoldDB" id="A0AAD8XUW0"/>
<protein>
    <submittedName>
        <fullName evidence="2">Uncharacterized protein</fullName>
    </submittedName>
</protein>
<feature type="compositionally biased region" description="Pro residues" evidence="1">
    <location>
        <begin position="44"/>
        <end position="58"/>
    </location>
</feature>
<sequence length="297" mass="30453">PVPTENPTPQPTSEPTSKPTTSAPSSNPTPVPTKAPVTDAPTTLPTPVPTENPTPQPTSEPTSKPTTSAPSSNPTPAPTKAPVTDAPTALPTPVPTENPTEAPTNQPTNVSTTAFPSQPPTAQPTNSPTTPSPTPVPTPLPTNQPIPGSAGWYVDGDKCVLGESFTESLHPSASACCTDQLSWMSNELCVSLSTGVPTNMFYADQTASVCKQDCLAGNGLPCGGSPSDLSLTLYSSLELCCATKIPWEPSCVDKSNGNEPQGTGKYYVNWSYGKCALDCPEGSAAGCGGVASNWDAK</sequence>
<name>A0AAD8XUW0_9STRA</name>
<feature type="compositionally biased region" description="Pro residues" evidence="1">
    <location>
        <begin position="1"/>
        <end position="12"/>
    </location>
</feature>
<evidence type="ECO:0000313" key="2">
    <source>
        <dbReference type="EMBL" id="KAK1733840.1"/>
    </source>
</evidence>
<gene>
    <name evidence="2" type="ORF">QTG54_015367</name>
</gene>
<feature type="region of interest" description="Disordered" evidence="1">
    <location>
        <begin position="1"/>
        <end position="149"/>
    </location>
</feature>
<dbReference type="EMBL" id="JATAAI010000043">
    <property type="protein sequence ID" value="KAK1733840.1"/>
    <property type="molecule type" value="Genomic_DNA"/>
</dbReference>
<dbReference type="Proteomes" id="UP001224775">
    <property type="component" value="Unassembled WGS sequence"/>
</dbReference>
<accession>A0AAD8XUW0</accession>
<evidence type="ECO:0000313" key="3">
    <source>
        <dbReference type="Proteomes" id="UP001224775"/>
    </source>
</evidence>
<proteinExistence type="predicted"/>
<comment type="caution">
    <text evidence="2">The sequence shown here is derived from an EMBL/GenBank/DDBJ whole genome shotgun (WGS) entry which is preliminary data.</text>
</comment>
<reference evidence="2" key="1">
    <citation type="submission" date="2023-06" db="EMBL/GenBank/DDBJ databases">
        <title>Survivors Of The Sea: Transcriptome response of Skeletonema marinoi to long-term dormancy.</title>
        <authorList>
            <person name="Pinder M.I.M."/>
            <person name="Kourtchenko O."/>
            <person name="Robertson E.K."/>
            <person name="Larsson T."/>
            <person name="Maumus F."/>
            <person name="Osuna-Cruz C.M."/>
            <person name="Vancaester E."/>
            <person name="Stenow R."/>
            <person name="Vandepoele K."/>
            <person name="Ploug H."/>
            <person name="Bruchert V."/>
            <person name="Godhe A."/>
            <person name="Topel M."/>
        </authorList>
    </citation>
    <scope>NUCLEOTIDE SEQUENCE</scope>
    <source>
        <strain evidence="2">R05AC</strain>
    </source>
</reference>
<feature type="compositionally biased region" description="Low complexity" evidence="1">
    <location>
        <begin position="59"/>
        <end position="72"/>
    </location>
</feature>
<feature type="compositionally biased region" description="Pro residues" evidence="1">
    <location>
        <begin position="130"/>
        <end position="144"/>
    </location>
</feature>
<feature type="compositionally biased region" description="Polar residues" evidence="1">
    <location>
        <begin position="97"/>
        <end position="115"/>
    </location>
</feature>
<feature type="compositionally biased region" description="Low complexity" evidence="1">
    <location>
        <begin position="13"/>
        <end position="26"/>
    </location>
</feature>
<keyword evidence="3" id="KW-1185">Reference proteome</keyword>
<organism evidence="2 3">
    <name type="scientific">Skeletonema marinoi</name>
    <dbReference type="NCBI Taxonomy" id="267567"/>
    <lineage>
        <taxon>Eukaryota</taxon>
        <taxon>Sar</taxon>
        <taxon>Stramenopiles</taxon>
        <taxon>Ochrophyta</taxon>
        <taxon>Bacillariophyta</taxon>
        <taxon>Coscinodiscophyceae</taxon>
        <taxon>Thalassiosirophycidae</taxon>
        <taxon>Thalassiosirales</taxon>
        <taxon>Skeletonemataceae</taxon>
        <taxon>Skeletonema</taxon>
        <taxon>Skeletonema marinoi-dohrnii complex</taxon>
    </lineage>
</organism>